<feature type="domain" description="JmjC" evidence="1">
    <location>
        <begin position="98"/>
        <end position="272"/>
    </location>
</feature>
<organism evidence="2">
    <name type="scientific">marine sediment metagenome</name>
    <dbReference type="NCBI Taxonomy" id="412755"/>
    <lineage>
        <taxon>unclassified sequences</taxon>
        <taxon>metagenomes</taxon>
        <taxon>ecological metagenomes</taxon>
    </lineage>
</organism>
<dbReference type="SUPFAM" id="SSF51197">
    <property type="entry name" value="Clavaminate synthase-like"/>
    <property type="match status" value="1"/>
</dbReference>
<comment type="caution">
    <text evidence="2">The sequence shown here is derived from an EMBL/GenBank/DDBJ whole genome shotgun (WGS) entry which is preliminary data.</text>
</comment>
<dbReference type="EMBL" id="LAZR01000181">
    <property type="protein sequence ID" value="KKN83699.1"/>
    <property type="molecule type" value="Genomic_DNA"/>
</dbReference>
<proteinExistence type="predicted"/>
<dbReference type="Gene3D" id="2.60.120.650">
    <property type="entry name" value="Cupin"/>
    <property type="match status" value="1"/>
</dbReference>
<gene>
    <name evidence="2" type="ORF">LCGC14_0296350</name>
</gene>
<dbReference type="Pfam" id="PF13621">
    <property type="entry name" value="Cupin_8"/>
    <property type="match status" value="1"/>
</dbReference>
<dbReference type="PANTHER" id="PTHR12461:SF105">
    <property type="entry name" value="HYPOXIA-INDUCIBLE FACTOR 1-ALPHA INHIBITOR"/>
    <property type="match status" value="1"/>
</dbReference>
<dbReference type="InterPro" id="IPR003347">
    <property type="entry name" value="JmjC_dom"/>
</dbReference>
<evidence type="ECO:0000313" key="2">
    <source>
        <dbReference type="EMBL" id="KKN83699.1"/>
    </source>
</evidence>
<dbReference type="SMART" id="SM00558">
    <property type="entry name" value="JmjC"/>
    <property type="match status" value="1"/>
</dbReference>
<sequence length="336" mass="36945">MENLENKIQTLNGLTPSTLPKELLNSPVPIVLKGFVSDWPLVIAAKKSDAAAIDYLTPFYEGFLVNTCTIPASQSGVVGYNPDMSGFNFTNQQAAFISALEQITQSANNPQADTLYIGSTSIAQCLPGLVNHCQVNALNEGCLFNVWAGGKVTVPAHYDVAQNLACCVAGKRRFTLFAPDQIDNLYIGPLDKAPGGQPISLTTTTAPNFEQFPKFEQAIKAAITVDLEAGDALILPSMWWHQVEGLGSLNILFNYWFKNTPAVYGQPTNALHLAILNIRNLPKHERAAWQRLFNCYVFSDNEFTHIPEPAQAILAKPMDELAARKLRAELQNKLRR</sequence>
<dbReference type="AlphaFoldDB" id="A0A0F9TWI8"/>
<reference evidence="2" key="1">
    <citation type="journal article" date="2015" name="Nature">
        <title>Complex archaea that bridge the gap between prokaryotes and eukaryotes.</title>
        <authorList>
            <person name="Spang A."/>
            <person name="Saw J.H."/>
            <person name="Jorgensen S.L."/>
            <person name="Zaremba-Niedzwiedzka K."/>
            <person name="Martijn J."/>
            <person name="Lind A.E."/>
            <person name="van Eijk R."/>
            <person name="Schleper C."/>
            <person name="Guy L."/>
            <person name="Ettema T.J."/>
        </authorList>
    </citation>
    <scope>NUCLEOTIDE SEQUENCE</scope>
</reference>
<evidence type="ECO:0000259" key="1">
    <source>
        <dbReference type="PROSITE" id="PS51184"/>
    </source>
</evidence>
<protein>
    <recommendedName>
        <fullName evidence="1">JmjC domain-containing protein</fullName>
    </recommendedName>
</protein>
<dbReference type="InterPro" id="IPR041667">
    <property type="entry name" value="Cupin_8"/>
</dbReference>
<dbReference type="PANTHER" id="PTHR12461">
    <property type="entry name" value="HYPOXIA-INDUCIBLE FACTOR 1 ALPHA INHIBITOR-RELATED"/>
    <property type="match status" value="1"/>
</dbReference>
<name>A0A0F9TWI8_9ZZZZ</name>
<dbReference type="PROSITE" id="PS51184">
    <property type="entry name" value="JMJC"/>
    <property type="match status" value="1"/>
</dbReference>
<accession>A0A0F9TWI8</accession>